<dbReference type="PANTHER" id="PTHR11730">
    <property type="entry name" value="AMMONIUM TRANSPORTER"/>
    <property type="match status" value="1"/>
</dbReference>
<accession>A0A174C5U1</accession>
<dbReference type="GO" id="GO:0097272">
    <property type="term" value="P:ammonium homeostasis"/>
    <property type="evidence" value="ECO:0007669"/>
    <property type="project" value="TreeGrafter"/>
</dbReference>
<dbReference type="EMBL" id="CZAB01000002">
    <property type="protein sequence ID" value="CUO08333.1"/>
    <property type="molecule type" value="Genomic_DNA"/>
</dbReference>
<sequence length="565" mass="59489">MEFSAVNTIWVLLGAALVFFMQAGFAMVETGFTRAKNAGNIIMKNLMDFAIGTPLFWLTGFGIMFGGAGAFIGGFDPLVRGDYSGILPAGVPLPAYLIFQTVFCATAATIVSGAMAERTKFISYCIYSAVISAVVYPVSGHWIWGGGWLARMGFHDFAGSTAVHMCGGVAALIGAKVLGPRIGKYTEDGKPNAILGHSLTLGALGVFILWFCWFGFNGCSTVAMDSDAAVYSAGNIFVTTNLAAATATAATMVITWLRYGKPDISMTLNGSLAGLVAITAGCDMVSPAGAFFIGLIAAFVVVFGIEFIDKVCKIDDPVGAIGVHGMCGAAGTLLTGVFAVDGGLVYGGGFSFLGIQLLGVVCVILWVSVTMIITFNVLKHTIGLRASEEEETKGLDVTEHNLASSYADFMPMVFMGKAKEGAADAGVSVEKAVPVEHYPSAKPVSANVKLSKVVMIFNQARFTALKDALTDLGVTGMTITQVMGCGTQKGHVNYYRGIKVEEAALLPKMKLEVVVSKVPVEDVIETARKALYTGNIGDGKIFVYDVENVVKVRTGEQGYDALQGE</sequence>
<comment type="similarity">
    <text evidence="2">Belongs to the ammonia transporter channel (TC 1.A.11.2) family.</text>
</comment>
<evidence type="ECO:0000256" key="9">
    <source>
        <dbReference type="SAM" id="Phobius"/>
    </source>
</evidence>
<evidence type="ECO:0000256" key="5">
    <source>
        <dbReference type="ARBA" id="ARBA00022989"/>
    </source>
</evidence>
<keyword evidence="3" id="KW-0813">Transport</keyword>
<dbReference type="EMBL" id="UAVW01000020">
    <property type="protein sequence ID" value="SQB16382.1"/>
    <property type="molecule type" value="Genomic_DNA"/>
</dbReference>
<dbReference type="SUPFAM" id="SSF111352">
    <property type="entry name" value="Ammonium transporter"/>
    <property type="match status" value="1"/>
</dbReference>
<feature type="transmembrane region" description="Helical" evidence="9">
    <location>
        <begin position="49"/>
        <end position="73"/>
    </location>
</feature>
<dbReference type="AlphaFoldDB" id="A0A174C5U1"/>
<feature type="transmembrane region" description="Helical" evidence="9">
    <location>
        <begin position="157"/>
        <end position="178"/>
    </location>
</feature>
<evidence type="ECO:0000256" key="1">
    <source>
        <dbReference type="ARBA" id="ARBA00004141"/>
    </source>
</evidence>
<feature type="transmembrane region" description="Helical" evidence="9">
    <location>
        <begin position="121"/>
        <end position="145"/>
    </location>
</feature>
<dbReference type="PANTHER" id="PTHR11730:SF89">
    <property type="entry name" value="AMMONIUM TRANSPORTER SLL0108-RELATED"/>
    <property type="match status" value="1"/>
</dbReference>
<dbReference type="InterPro" id="IPR001905">
    <property type="entry name" value="Ammonium_transpt"/>
</dbReference>
<protein>
    <submittedName>
        <fullName evidence="11">Ammonium transporter</fullName>
    </submittedName>
</protein>
<comment type="subcellular location">
    <subcellularLocation>
        <location evidence="1">Membrane</location>
        <topology evidence="1">Multi-pass membrane protein</topology>
    </subcellularLocation>
</comment>
<dbReference type="SMART" id="SM00938">
    <property type="entry name" value="P-II"/>
    <property type="match status" value="1"/>
</dbReference>
<feature type="domain" description="Ammonium transporter AmtB-like" evidence="10">
    <location>
        <begin position="10"/>
        <end position="402"/>
    </location>
</feature>
<feature type="transmembrane region" description="Helical" evidence="9">
    <location>
        <begin position="352"/>
        <end position="378"/>
    </location>
</feature>
<dbReference type="Pfam" id="PF00909">
    <property type="entry name" value="Ammonium_transp"/>
    <property type="match status" value="1"/>
</dbReference>
<feature type="transmembrane region" description="Helical" evidence="9">
    <location>
        <begin position="199"/>
        <end position="216"/>
    </location>
</feature>
<dbReference type="InterPro" id="IPR029020">
    <property type="entry name" value="Ammonium/urea_transptr"/>
</dbReference>
<evidence type="ECO:0000313" key="14">
    <source>
        <dbReference type="Proteomes" id="UP000251853"/>
    </source>
</evidence>
<feature type="transmembrane region" description="Helical" evidence="9">
    <location>
        <begin position="236"/>
        <end position="257"/>
    </location>
</feature>
<dbReference type="Gene3D" id="1.10.3430.10">
    <property type="entry name" value="Ammonium transporter AmtB like domains"/>
    <property type="match status" value="1"/>
</dbReference>
<keyword evidence="5 9" id="KW-1133">Transmembrane helix</keyword>
<evidence type="ECO:0000259" key="10">
    <source>
        <dbReference type="Pfam" id="PF00909"/>
    </source>
</evidence>
<evidence type="ECO:0000313" key="13">
    <source>
        <dbReference type="Proteomes" id="UP000095512"/>
    </source>
</evidence>
<feature type="transmembrane region" description="Helical" evidence="9">
    <location>
        <begin position="93"/>
        <end position="114"/>
    </location>
</feature>
<gene>
    <name evidence="11" type="primary">amt</name>
    <name evidence="11" type="ORF">ERS852480_00415</name>
    <name evidence="12" type="ORF">NCTC11224_05497</name>
</gene>
<dbReference type="InterPro" id="IPR024041">
    <property type="entry name" value="NH4_transpt_AmtB-like_dom"/>
</dbReference>
<dbReference type="InterPro" id="IPR002187">
    <property type="entry name" value="N-reg_PII"/>
</dbReference>
<dbReference type="PROSITE" id="PS00638">
    <property type="entry name" value="PII_GLNB_CTER"/>
    <property type="match status" value="1"/>
</dbReference>
<evidence type="ECO:0000256" key="6">
    <source>
        <dbReference type="ARBA" id="ARBA00023136"/>
    </source>
</evidence>
<dbReference type="NCBIfam" id="TIGR00836">
    <property type="entry name" value="amt"/>
    <property type="match status" value="1"/>
</dbReference>
<dbReference type="Gene3D" id="3.30.70.120">
    <property type="match status" value="1"/>
</dbReference>
<dbReference type="GO" id="GO:0030234">
    <property type="term" value="F:enzyme regulator activity"/>
    <property type="evidence" value="ECO:0007669"/>
    <property type="project" value="InterPro"/>
</dbReference>
<keyword evidence="4 9" id="KW-0812">Transmembrane</keyword>
<evidence type="ECO:0000313" key="12">
    <source>
        <dbReference type="EMBL" id="SQB16382.1"/>
    </source>
</evidence>
<evidence type="ECO:0000256" key="3">
    <source>
        <dbReference type="ARBA" id="ARBA00022448"/>
    </source>
</evidence>
<evidence type="ECO:0000256" key="2">
    <source>
        <dbReference type="ARBA" id="ARBA00005887"/>
    </source>
</evidence>
<dbReference type="RefSeq" id="WP_022201808.1">
    <property type="nucleotide sequence ID" value="NZ_CAUDZF010000123.1"/>
</dbReference>
<dbReference type="Proteomes" id="UP000095512">
    <property type="component" value="Unassembled WGS sequence"/>
</dbReference>
<evidence type="ECO:0000313" key="11">
    <source>
        <dbReference type="EMBL" id="CUO08333.1"/>
    </source>
</evidence>
<dbReference type="GO" id="GO:0016020">
    <property type="term" value="C:membrane"/>
    <property type="evidence" value="ECO:0007669"/>
    <property type="project" value="UniProtKB-SubCell"/>
</dbReference>
<evidence type="ECO:0000256" key="4">
    <source>
        <dbReference type="ARBA" id="ARBA00022692"/>
    </source>
</evidence>
<feature type="transmembrane region" description="Helical" evidence="9">
    <location>
        <begin position="264"/>
        <end position="282"/>
    </location>
</feature>
<comment type="similarity">
    <text evidence="8">Belongs to the P(II) protein family.</text>
</comment>
<dbReference type="PRINTS" id="PR00340">
    <property type="entry name" value="PIIGLNB"/>
</dbReference>
<dbReference type="PROSITE" id="PS51343">
    <property type="entry name" value="PII_GLNB_DOM"/>
    <property type="match status" value="1"/>
</dbReference>
<dbReference type="Pfam" id="PF00543">
    <property type="entry name" value="P-II"/>
    <property type="match status" value="1"/>
</dbReference>
<keyword evidence="7" id="KW-0924">Ammonia transport</keyword>
<proteinExistence type="inferred from homology"/>
<dbReference type="InterPro" id="IPR017918">
    <property type="entry name" value="N-reg_PII_CS"/>
</dbReference>
<feature type="transmembrane region" description="Helical" evidence="9">
    <location>
        <begin position="320"/>
        <end position="340"/>
    </location>
</feature>
<evidence type="ECO:0000256" key="8">
    <source>
        <dbReference type="RuleBase" id="RU003936"/>
    </source>
</evidence>
<keyword evidence="14" id="KW-1185">Reference proteome</keyword>
<evidence type="ECO:0000256" key="7">
    <source>
        <dbReference type="ARBA" id="ARBA00023177"/>
    </source>
</evidence>
<name>A0A174C5U1_9FIRM</name>
<dbReference type="Proteomes" id="UP000251853">
    <property type="component" value="Unassembled WGS sequence"/>
</dbReference>
<feature type="transmembrane region" description="Helical" evidence="9">
    <location>
        <begin position="288"/>
        <end position="308"/>
    </location>
</feature>
<organism evidence="11 13">
    <name type="scientific">Enterocloster clostridioformis</name>
    <dbReference type="NCBI Taxonomy" id="1531"/>
    <lineage>
        <taxon>Bacteria</taxon>
        <taxon>Bacillati</taxon>
        <taxon>Bacillota</taxon>
        <taxon>Clostridia</taxon>
        <taxon>Lachnospirales</taxon>
        <taxon>Lachnospiraceae</taxon>
        <taxon>Enterocloster</taxon>
    </lineage>
</organism>
<reference evidence="12 14" key="2">
    <citation type="submission" date="2018-06" db="EMBL/GenBank/DDBJ databases">
        <authorList>
            <consortium name="Pathogen Informatics"/>
            <person name="Doyle S."/>
        </authorList>
    </citation>
    <scope>NUCLEOTIDE SEQUENCE [LARGE SCALE GENOMIC DNA]</scope>
    <source>
        <strain evidence="12 14">NCTC11224</strain>
    </source>
</reference>
<feature type="transmembrane region" description="Helical" evidence="9">
    <location>
        <begin position="6"/>
        <end position="28"/>
    </location>
</feature>
<reference evidence="11 13" key="1">
    <citation type="submission" date="2015-09" db="EMBL/GenBank/DDBJ databases">
        <authorList>
            <consortium name="Pathogen Informatics"/>
        </authorList>
    </citation>
    <scope>NUCLEOTIDE SEQUENCE [LARGE SCALE GENOMIC DNA]</scope>
    <source>
        <strain evidence="11 13">2789STDY5834865</strain>
    </source>
</reference>
<dbReference type="GO" id="GO:0006808">
    <property type="term" value="P:regulation of nitrogen utilization"/>
    <property type="evidence" value="ECO:0007669"/>
    <property type="project" value="InterPro"/>
</dbReference>
<dbReference type="SUPFAM" id="SSF54913">
    <property type="entry name" value="GlnB-like"/>
    <property type="match status" value="1"/>
</dbReference>
<dbReference type="InterPro" id="IPR011322">
    <property type="entry name" value="N-reg_PII-like_a/b"/>
</dbReference>
<keyword evidence="6 9" id="KW-0472">Membrane</keyword>
<dbReference type="InterPro" id="IPR015867">
    <property type="entry name" value="N-reg_PII/ATP_PRibTrfase_C"/>
</dbReference>
<dbReference type="GO" id="GO:0008519">
    <property type="term" value="F:ammonium channel activity"/>
    <property type="evidence" value="ECO:0007669"/>
    <property type="project" value="InterPro"/>
</dbReference>
<dbReference type="FunFam" id="1.10.3430.10:FF:000008">
    <property type="entry name" value="Ammonium transporter"/>
    <property type="match status" value="1"/>
</dbReference>